<evidence type="ECO:0000256" key="3">
    <source>
        <dbReference type="ARBA" id="ARBA00022741"/>
    </source>
</evidence>
<dbReference type="KEGG" id="ehx:EMIHUDRAFT_353558"/>
<dbReference type="RefSeq" id="XP_005780122.1">
    <property type="nucleotide sequence ID" value="XM_005780065.1"/>
</dbReference>
<evidence type="ECO:0000313" key="9">
    <source>
        <dbReference type="Proteomes" id="UP000013827"/>
    </source>
</evidence>
<dbReference type="Pfam" id="PF00501">
    <property type="entry name" value="AMP-binding"/>
    <property type="match status" value="1"/>
</dbReference>
<dbReference type="PANTHER" id="PTHR43272">
    <property type="entry name" value="LONG-CHAIN-FATTY-ACID--COA LIGASE"/>
    <property type="match status" value="1"/>
</dbReference>
<organism evidence="8 9">
    <name type="scientific">Emiliania huxleyi (strain CCMP1516)</name>
    <dbReference type="NCBI Taxonomy" id="280463"/>
    <lineage>
        <taxon>Eukaryota</taxon>
        <taxon>Haptista</taxon>
        <taxon>Haptophyta</taxon>
        <taxon>Prymnesiophyceae</taxon>
        <taxon>Isochrysidales</taxon>
        <taxon>Noelaerhabdaceae</taxon>
        <taxon>Emiliania</taxon>
    </lineage>
</organism>
<dbReference type="Gene3D" id="3.40.50.12780">
    <property type="entry name" value="N-terminal domain of ligase-like"/>
    <property type="match status" value="1"/>
</dbReference>
<dbReference type="PROSITE" id="PS00455">
    <property type="entry name" value="AMP_BINDING"/>
    <property type="match status" value="1"/>
</dbReference>
<dbReference type="GO" id="GO:0016020">
    <property type="term" value="C:membrane"/>
    <property type="evidence" value="ECO:0007669"/>
    <property type="project" value="TreeGrafter"/>
</dbReference>
<dbReference type="GeneID" id="17273239"/>
<evidence type="ECO:0000256" key="6">
    <source>
        <dbReference type="SAM" id="Phobius"/>
    </source>
</evidence>
<dbReference type="STRING" id="2903.R1CXA2"/>
<protein>
    <recommendedName>
        <fullName evidence="7">AMP-dependent synthetase/ligase domain-containing protein</fullName>
    </recommendedName>
</protein>
<keyword evidence="6" id="KW-0812">Transmembrane</keyword>
<dbReference type="GO" id="GO:0005783">
    <property type="term" value="C:endoplasmic reticulum"/>
    <property type="evidence" value="ECO:0007669"/>
    <property type="project" value="TreeGrafter"/>
</dbReference>
<sequence length="742" mass="78981">MAGAAVNHILGLVLVLIDFALYLVTLGPLITLYRYLTAQTVFAKPVADADINKGGPPSKVWRSIDAIEDGKLEDGIAWFGGCHTAYEAFALAYSKFATNRAQGTRTLLEAKVESGYRFPTKMFGPTTWRTYAELGELAHAFGAGLRHLGIEPQPADAVSADHKGALVYDETSADWMVAAHGCMSQDIVVATSYATLGVDSVAKAVKQGAVSVLVCNRKAVPALLKMVDQMPSLKVIVYTDALCTVKECESKVSGGKKPTLLSLDEVISIGKAHTRPPTPPKPDSLGVLMYTSGSTGDPKGVMILQKQLLAQMAGLVHAMPEEARDPSVNPGTHIAYLPLAHIFELVIEFAFFGSGHAVGYADPKTLLPGPEKCKPTGSLEEFQPTLMAGVPKVWEAIKAGALAKVSKAGPTAVFLIGLAVKMKALATKQYRYTPLFNLLLKKFKQTTGGQLQLCVSGGGAISGEVQEWVRTALDAPLAHGYGLTETTGGTTVQKYNDLSIGIAGTPMATMEVTLHSEPEITDADGAPYLTTDTLHCTGEVCAGRGEVWMRGNNLSVGYYKMAELTASEYTPDGWFKSGDIGLLTPGGALKIVDRKKNLVKLKGGEYVALEKMNTAYNNSPFVEVEAGGVCCFADHTLDRSVALAQVKEKALVEAAKGVGIEGEPKELAANPEVQALVVASFKEEAKKATLAALETVIAVYPLVGDPWSPENGCLTATQKLVPKKCFAHNAKELEVVKKKGIR</sequence>
<keyword evidence="3" id="KW-0547">Nucleotide-binding</keyword>
<evidence type="ECO:0000256" key="5">
    <source>
        <dbReference type="ARBA" id="ARBA00036813"/>
    </source>
</evidence>
<feature type="transmembrane region" description="Helical" evidence="6">
    <location>
        <begin position="12"/>
        <end position="36"/>
    </location>
</feature>
<dbReference type="GO" id="GO:0005524">
    <property type="term" value="F:ATP binding"/>
    <property type="evidence" value="ECO:0007669"/>
    <property type="project" value="UniProtKB-KW"/>
</dbReference>
<dbReference type="GO" id="GO:0004467">
    <property type="term" value="F:long-chain fatty acid-CoA ligase activity"/>
    <property type="evidence" value="ECO:0007669"/>
    <property type="project" value="UniProtKB-EC"/>
</dbReference>
<keyword evidence="4" id="KW-0067">ATP-binding</keyword>
<proteinExistence type="inferred from homology"/>
<dbReference type="InterPro" id="IPR020845">
    <property type="entry name" value="AMP-binding_CS"/>
</dbReference>
<dbReference type="Proteomes" id="UP000013827">
    <property type="component" value="Unassembled WGS sequence"/>
</dbReference>
<reference evidence="8" key="2">
    <citation type="submission" date="2024-10" db="UniProtKB">
        <authorList>
            <consortium name="EnsemblProtists"/>
        </authorList>
    </citation>
    <scope>IDENTIFICATION</scope>
</reference>
<name>A0A0D3JW08_EMIH1</name>
<dbReference type="eggNOG" id="KOG1180">
    <property type="taxonomic scope" value="Eukaryota"/>
</dbReference>
<evidence type="ECO:0000259" key="7">
    <source>
        <dbReference type="Pfam" id="PF00501"/>
    </source>
</evidence>
<evidence type="ECO:0000256" key="2">
    <source>
        <dbReference type="ARBA" id="ARBA00022598"/>
    </source>
</evidence>
<dbReference type="InterPro" id="IPR000873">
    <property type="entry name" value="AMP-dep_synth/lig_dom"/>
</dbReference>
<accession>A0A0D3JW08</accession>
<reference evidence="9" key="1">
    <citation type="journal article" date="2013" name="Nature">
        <title>Pan genome of the phytoplankton Emiliania underpins its global distribution.</title>
        <authorList>
            <person name="Read B.A."/>
            <person name="Kegel J."/>
            <person name="Klute M.J."/>
            <person name="Kuo A."/>
            <person name="Lefebvre S.C."/>
            <person name="Maumus F."/>
            <person name="Mayer C."/>
            <person name="Miller J."/>
            <person name="Monier A."/>
            <person name="Salamov A."/>
            <person name="Young J."/>
            <person name="Aguilar M."/>
            <person name="Claverie J.M."/>
            <person name="Frickenhaus S."/>
            <person name="Gonzalez K."/>
            <person name="Herman E.K."/>
            <person name="Lin Y.C."/>
            <person name="Napier J."/>
            <person name="Ogata H."/>
            <person name="Sarno A.F."/>
            <person name="Shmutz J."/>
            <person name="Schroeder D."/>
            <person name="de Vargas C."/>
            <person name="Verret F."/>
            <person name="von Dassow P."/>
            <person name="Valentin K."/>
            <person name="Van de Peer Y."/>
            <person name="Wheeler G."/>
            <person name="Dacks J.B."/>
            <person name="Delwiche C.F."/>
            <person name="Dyhrman S.T."/>
            <person name="Glockner G."/>
            <person name="John U."/>
            <person name="Richards T."/>
            <person name="Worden A.Z."/>
            <person name="Zhang X."/>
            <person name="Grigoriev I.V."/>
            <person name="Allen A.E."/>
            <person name="Bidle K."/>
            <person name="Borodovsky M."/>
            <person name="Bowler C."/>
            <person name="Brownlee C."/>
            <person name="Cock J.M."/>
            <person name="Elias M."/>
            <person name="Gladyshev V.N."/>
            <person name="Groth M."/>
            <person name="Guda C."/>
            <person name="Hadaegh A."/>
            <person name="Iglesias-Rodriguez M.D."/>
            <person name="Jenkins J."/>
            <person name="Jones B.M."/>
            <person name="Lawson T."/>
            <person name="Leese F."/>
            <person name="Lindquist E."/>
            <person name="Lobanov A."/>
            <person name="Lomsadze A."/>
            <person name="Malik S.B."/>
            <person name="Marsh M.E."/>
            <person name="Mackinder L."/>
            <person name="Mock T."/>
            <person name="Mueller-Roeber B."/>
            <person name="Pagarete A."/>
            <person name="Parker M."/>
            <person name="Probert I."/>
            <person name="Quesneville H."/>
            <person name="Raines C."/>
            <person name="Rensing S.A."/>
            <person name="Riano-Pachon D.M."/>
            <person name="Richier S."/>
            <person name="Rokitta S."/>
            <person name="Shiraiwa Y."/>
            <person name="Soanes D.M."/>
            <person name="van der Giezen M."/>
            <person name="Wahlund T.M."/>
            <person name="Williams B."/>
            <person name="Wilson W."/>
            <person name="Wolfe G."/>
            <person name="Wurch L.L."/>
        </authorList>
    </citation>
    <scope>NUCLEOTIDE SEQUENCE</scope>
</reference>
<comment type="similarity">
    <text evidence="1">Belongs to the ATP-dependent AMP-binding enzyme family.</text>
</comment>
<keyword evidence="2" id="KW-0436">Ligase</keyword>
<dbReference type="InterPro" id="IPR042099">
    <property type="entry name" value="ANL_N_sf"/>
</dbReference>
<keyword evidence="6" id="KW-1133">Transmembrane helix</keyword>
<keyword evidence="6" id="KW-0472">Membrane</keyword>
<dbReference type="PaxDb" id="2903-EOD27693"/>
<dbReference type="PANTHER" id="PTHR43272:SF83">
    <property type="entry name" value="ACYL-COA SYNTHETASE LONG-CHAIN, ISOFORM J"/>
    <property type="match status" value="1"/>
</dbReference>
<keyword evidence="9" id="KW-1185">Reference proteome</keyword>
<dbReference type="SUPFAM" id="SSF56801">
    <property type="entry name" value="Acetyl-CoA synthetase-like"/>
    <property type="match status" value="1"/>
</dbReference>
<dbReference type="EnsemblProtists" id="EOD27693">
    <property type="protein sequence ID" value="EOD27693"/>
    <property type="gene ID" value="EMIHUDRAFT_353558"/>
</dbReference>
<dbReference type="HOGENOM" id="CLU_000022_45_2_1"/>
<comment type="catalytic activity">
    <reaction evidence="5">
        <text>a long-chain fatty acid + ATP + CoA = a long-chain fatty acyl-CoA + AMP + diphosphate</text>
        <dbReference type="Rhea" id="RHEA:15421"/>
        <dbReference type="ChEBI" id="CHEBI:30616"/>
        <dbReference type="ChEBI" id="CHEBI:33019"/>
        <dbReference type="ChEBI" id="CHEBI:57287"/>
        <dbReference type="ChEBI" id="CHEBI:57560"/>
        <dbReference type="ChEBI" id="CHEBI:83139"/>
        <dbReference type="ChEBI" id="CHEBI:456215"/>
        <dbReference type="EC" id="6.2.1.3"/>
    </reaction>
</comment>
<evidence type="ECO:0000256" key="4">
    <source>
        <dbReference type="ARBA" id="ARBA00022840"/>
    </source>
</evidence>
<dbReference type="OMA" id="KIFQWAA"/>
<dbReference type="AlphaFoldDB" id="A0A0D3JW08"/>
<feature type="domain" description="AMP-dependent synthetase/ligase" evidence="7">
    <location>
        <begin position="124"/>
        <end position="559"/>
    </location>
</feature>
<evidence type="ECO:0000313" key="8">
    <source>
        <dbReference type="EnsemblProtists" id="EOD27693"/>
    </source>
</evidence>
<evidence type="ECO:0000256" key="1">
    <source>
        <dbReference type="ARBA" id="ARBA00006432"/>
    </source>
</evidence>